<keyword evidence="5" id="KW-1185">Reference proteome</keyword>
<feature type="region of interest" description="Disordered" evidence="2">
    <location>
        <begin position="40"/>
        <end position="92"/>
    </location>
</feature>
<feature type="signal peptide" evidence="3">
    <location>
        <begin position="1"/>
        <end position="29"/>
    </location>
</feature>
<evidence type="ECO:0000256" key="1">
    <source>
        <dbReference type="ARBA" id="ARBA00022801"/>
    </source>
</evidence>
<dbReference type="Gene3D" id="2.40.260.10">
    <property type="entry name" value="Sortase"/>
    <property type="match status" value="1"/>
</dbReference>
<comment type="caution">
    <text evidence="4">The sequence shown here is derived from an EMBL/GenBank/DDBJ whole genome shotgun (WGS) entry which is preliminary data.</text>
</comment>
<dbReference type="InterPro" id="IPR005754">
    <property type="entry name" value="Sortase"/>
</dbReference>
<dbReference type="Proteomes" id="UP000673375">
    <property type="component" value="Unassembled WGS sequence"/>
</dbReference>
<evidence type="ECO:0000256" key="2">
    <source>
        <dbReference type="SAM" id="MobiDB-lite"/>
    </source>
</evidence>
<feature type="compositionally biased region" description="Low complexity" evidence="2">
    <location>
        <begin position="52"/>
        <end position="74"/>
    </location>
</feature>
<feature type="chain" id="PRO_5047487228" evidence="3">
    <location>
        <begin position="30"/>
        <end position="276"/>
    </location>
</feature>
<reference evidence="4 5" key="1">
    <citation type="submission" date="2020-12" db="EMBL/GenBank/DDBJ databases">
        <title>Vagococcus allomyrinae sp. nov. and Enterococcus lavae sp. nov., isolated from the larvae of Allomyrina dichotoma.</title>
        <authorList>
            <person name="Lee S.D."/>
        </authorList>
    </citation>
    <scope>NUCLEOTIDE SEQUENCE [LARGE SCALE GENOMIC DNA]</scope>
    <source>
        <strain evidence="4 5">BWM-S5</strain>
    </source>
</reference>
<protein>
    <submittedName>
        <fullName evidence="4">Sortase</fullName>
    </submittedName>
</protein>
<gene>
    <name evidence="4" type="ORF">I6N96_18495</name>
</gene>
<dbReference type="EMBL" id="JAEDXU010000014">
    <property type="protein sequence ID" value="MBP1048288.1"/>
    <property type="molecule type" value="Genomic_DNA"/>
</dbReference>
<name>A0ABS4CP00_9ENTE</name>
<dbReference type="InterPro" id="IPR023365">
    <property type="entry name" value="Sortase_dom-sf"/>
</dbReference>
<dbReference type="RefSeq" id="WP_209559056.1">
    <property type="nucleotide sequence ID" value="NZ_JAEDXU010000014.1"/>
</dbReference>
<evidence type="ECO:0000313" key="5">
    <source>
        <dbReference type="Proteomes" id="UP000673375"/>
    </source>
</evidence>
<keyword evidence="1" id="KW-0378">Hydrolase</keyword>
<proteinExistence type="predicted"/>
<organism evidence="4 5">
    <name type="scientific">Enterococcus larvae</name>
    <dbReference type="NCBI Taxonomy" id="2794352"/>
    <lineage>
        <taxon>Bacteria</taxon>
        <taxon>Bacillati</taxon>
        <taxon>Bacillota</taxon>
        <taxon>Bacilli</taxon>
        <taxon>Lactobacillales</taxon>
        <taxon>Enterococcaceae</taxon>
        <taxon>Enterococcus</taxon>
    </lineage>
</organism>
<evidence type="ECO:0000313" key="4">
    <source>
        <dbReference type="EMBL" id="MBP1048288.1"/>
    </source>
</evidence>
<sequence>MKKRTWALLLPIGAAVLLSGAAIFDHSVAAENTEAIRSAVEASSQLEEKSTTEGTETSSTSTSSSTQSTASSAEVVQSTTTPSIEAETEESLVVAEPEAVAEVAAPVQETVSASVEPAAVSTVAADQAAPVAETSAPTYQAMTIYMGGQAIPYQNGGTGSGQSIIDSNPNGVAATWGGAAIQSGDDGLNTHIIGHNPGAFSVLFSLGSGSQIIVTDGAGTPTTYTVQSTMQVNDYGTEVSSGQDVWDLTVGTGGGERITLQTCVNDDVNLFVLAYK</sequence>
<dbReference type="Pfam" id="PF04203">
    <property type="entry name" value="Sortase"/>
    <property type="match status" value="1"/>
</dbReference>
<evidence type="ECO:0000256" key="3">
    <source>
        <dbReference type="SAM" id="SignalP"/>
    </source>
</evidence>
<accession>A0ABS4CP00</accession>
<keyword evidence="3" id="KW-0732">Signal</keyword>
<dbReference type="SUPFAM" id="SSF63817">
    <property type="entry name" value="Sortase"/>
    <property type="match status" value="1"/>
</dbReference>